<organism evidence="1 2">
    <name type="scientific">Pararge aegeria aegeria</name>
    <dbReference type="NCBI Taxonomy" id="348720"/>
    <lineage>
        <taxon>Eukaryota</taxon>
        <taxon>Metazoa</taxon>
        <taxon>Ecdysozoa</taxon>
        <taxon>Arthropoda</taxon>
        <taxon>Hexapoda</taxon>
        <taxon>Insecta</taxon>
        <taxon>Pterygota</taxon>
        <taxon>Neoptera</taxon>
        <taxon>Endopterygota</taxon>
        <taxon>Lepidoptera</taxon>
        <taxon>Glossata</taxon>
        <taxon>Ditrysia</taxon>
        <taxon>Papilionoidea</taxon>
        <taxon>Nymphalidae</taxon>
        <taxon>Satyrinae</taxon>
        <taxon>Satyrini</taxon>
        <taxon>Parargina</taxon>
        <taxon>Pararge</taxon>
    </lineage>
</organism>
<dbReference type="EMBL" id="CAKXAJ010025625">
    <property type="protein sequence ID" value="CAH2242120.1"/>
    <property type="molecule type" value="Genomic_DNA"/>
</dbReference>
<comment type="caution">
    <text evidence="1">The sequence shown here is derived from an EMBL/GenBank/DDBJ whole genome shotgun (WGS) entry which is preliminary data.</text>
</comment>
<sequence>MSECRVGRSAASAVVCSGISIGEAAEPPSPAPREFTMRRPARARRARLAGFPPPACRANWRLAITQ</sequence>
<proteinExistence type="predicted"/>
<dbReference type="AlphaFoldDB" id="A0A8S4RUS8"/>
<dbReference type="Proteomes" id="UP000838756">
    <property type="component" value="Unassembled WGS sequence"/>
</dbReference>
<name>A0A8S4RUS8_9NEOP</name>
<gene>
    <name evidence="1" type="primary">jg22812</name>
    <name evidence="1" type="ORF">PAEG_LOCUS18477</name>
</gene>
<reference evidence="1" key="1">
    <citation type="submission" date="2022-03" db="EMBL/GenBank/DDBJ databases">
        <authorList>
            <person name="Lindestad O."/>
        </authorList>
    </citation>
    <scope>NUCLEOTIDE SEQUENCE</scope>
</reference>
<keyword evidence="2" id="KW-1185">Reference proteome</keyword>
<accession>A0A8S4RUS8</accession>
<evidence type="ECO:0000313" key="1">
    <source>
        <dbReference type="EMBL" id="CAH2242120.1"/>
    </source>
</evidence>
<evidence type="ECO:0000313" key="2">
    <source>
        <dbReference type="Proteomes" id="UP000838756"/>
    </source>
</evidence>
<protein>
    <submittedName>
        <fullName evidence="1">Jg22812 protein</fullName>
    </submittedName>
</protein>